<dbReference type="OrthoDB" id="9825260at2"/>
<protein>
    <recommendedName>
        <fullName evidence="3">Lipoprotein</fullName>
    </recommendedName>
</protein>
<comment type="caution">
    <text evidence="1">The sequence shown here is derived from an EMBL/GenBank/DDBJ whole genome shotgun (WGS) entry which is preliminary data.</text>
</comment>
<accession>A0A1J4QE65</accession>
<dbReference type="EMBL" id="MDKE01000029">
    <property type="protein sequence ID" value="OIN08072.1"/>
    <property type="molecule type" value="Genomic_DNA"/>
</dbReference>
<keyword evidence="2" id="KW-1185">Reference proteome</keyword>
<dbReference type="Proteomes" id="UP000243073">
    <property type="component" value="Unassembled WGS sequence"/>
</dbReference>
<evidence type="ECO:0000313" key="2">
    <source>
        <dbReference type="Proteomes" id="UP000243073"/>
    </source>
</evidence>
<dbReference type="STRING" id="1414654.BFR47_15795"/>
<dbReference type="RefSeq" id="WP_071473121.1">
    <property type="nucleotide sequence ID" value="NZ_MDKE01000029.1"/>
</dbReference>
<evidence type="ECO:0000313" key="1">
    <source>
        <dbReference type="EMBL" id="OIN08072.1"/>
    </source>
</evidence>
<organism evidence="1 2">
    <name type="scientific">Oceanisphaera psychrotolerans</name>
    <dbReference type="NCBI Taxonomy" id="1414654"/>
    <lineage>
        <taxon>Bacteria</taxon>
        <taxon>Pseudomonadati</taxon>
        <taxon>Pseudomonadota</taxon>
        <taxon>Gammaproteobacteria</taxon>
        <taxon>Aeromonadales</taxon>
        <taxon>Aeromonadaceae</taxon>
        <taxon>Oceanisphaera</taxon>
    </lineage>
</organism>
<sequence length="183" mass="19446">MKSLLAHIIGAVILSGCASVTGISPDYPAGWPPVSSTADDACPDLSGRYQNLAIYSFLPMSGANSLAFRLGGETRNTDTVVLAYAAGTLRVEALSGEDIVGEKRFSKASGDFSCAEGAVVLPIIVDKNADGTGGYRSERRLYLRRARGGALIGEERSSGVGAVFWLVPVGGWQTFWFQWHQAE</sequence>
<proteinExistence type="predicted"/>
<reference evidence="1 2" key="1">
    <citation type="submission" date="2016-07" db="EMBL/GenBank/DDBJ databases">
        <title>Draft Genome Sequence of Oceanisphaera psychrotolerans, isolated from coastal sediment samples.</title>
        <authorList>
            <person name="Zhuo S."/>
            <person name="Ruan Z."/>
        </authorList>
    </citation>
    <scope>NUCLEOTIDE SEQUENCE [LARGE SCALE GENOMIC DNA]</scope>
    <source>
        <strain evidence="1 2">LAM-WHM-ZC</strain>
    </source>
</reference>
<dbReference type="PROSITE" id="PS51257">
    <property type="entry name" value="PROKAR_LIPOPROTEIN"/>
    <property type="match status" value="1"/>
</dbReference>
<dbReference type="AlphaFoldDB" id="A0A1J4QE65"/>
<name>A0A1J4QE65_9GAMM</name>
<evidence type="ECO:0008006" key="3">
    <source>
        <dbReference type="Google" id="ProtNLM"/>
    </source>
</evidence>
<gene>
    <name evidence="1" type="ORF">BFR47_15795</name>
</gene>